<dbReference type="PANTHER" id="PTHR48022:SF71">
    <property type="entry name" value="ALPHA-GLUCOSIDE TRANSPORTER, PUTATIVE (AFU_ORTHOLOGUE AFUA_4G02650)-RELATED"/>
    <property type="match status" value="1"/>
</dbReference>
<dbReference type="Pfam" id="PF00083">
    <property type="entry name" value="Sugar_tr"/>
    <property type="match status" value="1"/>
</dbReference>
<evidence type="ECO:0000256" key="4">
    <source>
        <dbReference type="ARBA" id="ARBA00022692"/>
    </source>
</evidence>
<dbReference type="InterPro" id="IPR020846">
    <property type="entry name" value="MFS_dom"/>
</dbReference>
<dbReference type="PROSITE" id="PS50850">
    <property type="entry name" value="MFS"/>
    <property type="match status" value="1"/>
</dbReference>
<dbReference type="GO" id="GO:0016020">
    <property type="term" value="C:membrane"/>
    <property type="evidence" value="ECO:0007669"/>
    <property type="project" value="UniProtKB-SubCell"/>
</dbReference>
<comment type="subcellular location">
    <subcellularLocation>
        <location evidence="1">Membrane</location>
        <topology evidence="1">Multi-pass membrane protein</topology>
    </subcellularLocation>
</comment>
<feature type="transmembrane region" description="Helical" evidence="9">
    <location>
        <begin position="229"/>
        <end position="250"/>
    </location>
</feature>
<keyword evidence="6 9" id="KW-0472">Membrane</keyword>
<feature type="transmembrane region" description="Helical" evidence="9">
    <location>
        <begin position="311"/>
        <end position="333"/>
    </location>
</feature>
<evidence type="ECO:0000256" key="3">
    <source>
        <dbReference type="ARBA" id="ARBA00022448"/>
    </source>
</evidence>
<evidence type="ECO:0000313" key="12">
    <source>
        <dbReference type="Proteomes" id="UP000053732"/>
    </source>
</evidence>
<feature type="transmembrane region" description="Helical" evidence="9">
    <location>
        <begin position="440"/>
        <end position="461"/>
    </location>
</feature>
<dbReference type="STRING" id="1429867.A0A0G4PI90"/>
<dbReference type="Proteomes" id="UP000053732">
    <property type="component" value="Unassembled WGS sequence"/>
</dbReference>
<feature type="transmembrane region" description="Helical" evidence="9">
    <location>
        <begin position="131"/>
        <end position="149"/>
    </location>
</feature>
<feature type="transmembrane region" description="Helical" evidence="9">
    <location>
        <begin position="155"/>
        <end position="177"/>
    </location>
</feature>
<feature type="transmembrane region" description="Helical" evidence="9">
    <location>
        <begin position="473"/>
        <end position="492"/>
    </location>
</feature>
<evidence type="ECO:0000256" key="7">
    <source>
        <dbReference type="RuleBase" id="RU003346"/>
    </source>
</evidence>
<feature type="transmembrane region" description="Helical" evidence="9">
    <location>
        <begin position="371"/>
        <end position="390"/>
    </location>
</feature>
<evidence type="ECO:0000256" key="8">
    <source>
        <dbReference type="SAM" id="MobiDB-lite"/>
    </source>
</evidence>
<feature type="compositionally biased region" description="Basic and acidic residues" evidence="8">
    <location>
        <begin position="14"/>
        <end position="25"/>
    </location>
</feature>
<dbReference type="GO" id="GO:0005351">
    <property type="term" value="F:carbohydrate:proton symporter activity"/>
    <property type="evidence" value="ECO:0007669"/>
    <property type="project" value="TreeGrafter"/>
</dbReference>
<organism evidence="11 12">
    <name type="scientific">Penicillium camemberti (strain FM 013)</name>
    <dbReference type="NCBI Taxonomy" id="1429867"/>
    <lineage>
        <taxon>Eukaryota</taxon>
        <taxon>Fungi</taxon>
        <taxon>Dikarya</taxon>
        <taxon>Ascomycota</taxon>
        <taxon>Pezizomycotina</taxon>
        <taxon>Eurotiomycetes</taxon>
        <taxon>Eurotiomycetidae</taxon>
        <taxon>Eurotiales</taxon>
        <taxon>Aspergillaceae</taxon>
        <taxon>Penicillium</taxon>
    </lineage>
</organism>
<evidence type="ECO:0000256" key="6">
    <source>
        <dbReference type="ARBA" id="ARBA00023136"/>
    </source>
</evidence>
<feature type="transmembrane region" description="Helical" evidence="9">
    <location>
        <begin position="345"/>
        <end position="364"/>
    </location>
</feature>
<keyword evidence="4 9" id="KW-0812">Transmembrane</keyword>
<dbReference type="InterPro" id="IPR005828">
    <property type="entry name" value="MFS_sugar_transport-like"/>
</dbReference>
<feature type="transmembrane region" description="Helical" evidence="9">
    <location>
        <begin position="189"/>
        <end position="209"/>
    </location>
</feature>
<dbReference type="InterPro" id="IPR005829">
    <property type="entry name" value="Sugar_transporter_CS"/>
</dbReference>
<reference evidence="11 12" key="1">
    <citation type="journal article" date="2014" name="Nat. Commun.">
        <title>Multiple recent horizontal transfers of a large genomic region in cheese making fungi.</title>
        <authorList>
            <person name="Cheeseman K."/>
            <person name="Ropars J."/>
            <person name="Renault P."/>
            <person name="Dupont J."/>
            <person name="Gouzy J."/>
            <person name="Branca A."/>
            <person name="Abraham A.L."/>
            <person name="Ceppi M."/>
            <person name="Conseiller E."/>
            <person name="Debuchy R."/>
            <person name="Malagnac F."/>
            <person name="Goarin A."/>
            <person name="Silar P."/>
            <person name="Lacoste S."/>
            <person name="Sallet E."/>
            <person name="Bensimon A."/>
            <person name="Giraud T."/>
            <person name="Brygoo Y."/>
        </authorList>
    </citation>
    <scope>NUCLEOTIDE SEQUENCE [LARGE SCALE GENOMIC DNA]</scope>
    <source>
        <strain evidence="12">FM 013</strain>
    </source>
</reference>
<evidence type="ECO:0000256" key="5">
    <source>
        <dbReference type="ARBA" id="ARBA00022989"/>
    </source>
</evidence>
<dbReference type="InterPro" id="IPR050360">
    <property type="entry name" value="MFS_Sugar_Transporters"/>
</dbReference>
<keyword evidence="5 9" id="KW-1133">Transmembrane helix</keyword>
<keyword evidence="3 7" id="KW-0813">Transport</keyword>
<feature type="transmembrane region" description="Helical" evidence="9">
    <location>
        <begin position="104"/>
        <end position="124"/>
    </location>
</feature>
<accession>A0A0G4PI90</accession>
<dbReference type="PROSITE" id="PS00217">
    <property type="entry name" value="SUGAR_TRANSPORT_2"/>
    <property type="match status" value="1"/>
</dbReference>
<dbReference type="NCBIfam" id="TIGR00879">
    <property type="entry name" value="SP"/>
    <property type="match status" value="1"/>
</dbReference>
<sequence>MAPPEYQPSTDISPDPKNDAERDLIESSQRATRREHDLTVRQALSKHKSAIFWAAYFILPGFVIGYDPTILGSLVGVPQFRKDFGYEYPAGSGTYVLSPSWTSAFPYAPIIGFLVAPIWAGWCVDRYGPRKTLLCCTTLSLGTLLMEVLGNTAGIIFAGDLLTGLLTGGFPVLGPAYISEILPVSLRGIGLAANNFAQVAGSFIAIGILRGTETREDKWAYKVPFITEYAFPVLFILGAFFAPETPWFLVKKARYEEAAKSLERTGYTQDLDDTLAHMKETILLGEQCVSTTTYLDCFKGTNFRRTAICSICYSGQFLCGVNVVSSYCTYFFQLAGVSTDQAFDLSLGLFALGIVGNVISWPLVSIWGRRLGYISTCCATAVLMFLIGFLDLAPSSNKAALYAKSSMLLVFYFIYNFGLGPLVYALIAEIPSTTIRGKTMGVACSFAHIFSLVITAALPYAMSPLEANWGGKIGFLFGGLSVGVIIWAFMCLPETKGRTFEELDILFERKTPAWKFDSTDLTDFDRAAVVHDAQSVNV</sequence>
<proteinExistence type="inferred from homology"/>
<evidence type="ECO:0000259" key="10">
    <source>
        <dbReference type="PROSITE" id="PS50850"/>
    </source>
</evidence>
<evidence type="ECO:0000256" key="2">
    <source>
        <dbReference type="ARBA" id="ARBA00010992"/>
    </source>
</evidence>
<evidence type="ECO:0000256" key="1">
    <source>
        <dbReference type="ARBA" id="ARBA00004141"/>
    </source>
</evidence>
<name>A0A0G4PI90_PENC3</name>
<keyword evidence="12" id="KW-1185">Reference proteome</keyword>
<gene>
    <name evidence="11" type="ORF">PCAMFM013_S016g000199</name>
</gene>
<dbReference type="EMBL" id="HG793149">
    <property type="protein sequence ID" value="CRL25918.1"/>
    <property type="molecule type" value="Genomic_DNA"/>
</dbReference>
<comment type="similarity">
    <text evidence="2 7">Belongs to the major facilitator superfamily. Sugar transporter (TC 2.A.1.1) family.</text>
</comment>
<feature type="transmembrane region" description="Helical" evidence="9">
    <location>
        <begin position="410"/>
        <end position="428"/>
    </location>
</feature>
<evidence type="ECO:0000256" key="9">
    <source>
        <dbReference type="SAM" id="Phobius"/>
    </source>
</evidence>
<feature type="region of interest" description="Disordered" evidence="8">
    <location>
        <begin position="1"/>
        <end position="33"/>
    </location>
</feature>
<dbReference type="AlphaFoldDB" id="A0A0G4PI90"/>
<dbReference type="SUPFAM" id="SSF103473">
    <property type="entry name" value="MFS general substrate transporter"/>
    <property type="match status" value="1"/>
</dbReference>
<feature type="domain" description="Major facilitator superfamily (MFS) profile" evidence="10">
    <location>
        <begin position="53"/>
        <end position="496"/>
    </location>
</feature>
<dbReference type="Gene3D" id="1.20.1250.20">
    <property type="entry name" value="MFS general substrate transporter like domains"/>
    <property type="match status" value="1"/>
</dbReference>
<protein>
    <submittedName>
        <fullName evidence="11">Isopenicillin N synthase, conserved site</fullName>
    </submittedName>
</protein>
<dbReference type="FunFam" id="1.20.1250.20:FF:000078">
    <property type="entry name" value="MFS maltose transporter, putative"/>
    <property type="match status" value="1"/>
</dbReference>
<dbReference type="InterPro" id="IPR036259">
    <property type="entry name" value="MFS_trans_sf"/>
</dbReference>
<dbReference type="InterPro" id="IPR003663">
    <property type="entry name" value="Sugar/inositol_transpt"/>
</dbReference>
<dbReference type="PANTHER" id="PTHR48022">
    <property type="entry name" value="PLASTIDIC GLUCOSE TRANSPORTER 4"/>
    <property type="match status" value="1"/>
</dbReference>
<evidence type="ECO:0000313" key="11">
    <source>
        <dbReference type="EMBL" id="CRL25918.1"/>
    </source>
</evidence>
<feature type="transmembrane region" description="Helical" evidence="9">
    <location>
        <begin position="50"/>
        <end position="66"/>
    </location>
</feature>